<protein>
    <recommendedName>
        <fullName evidence="4">TIGR04222 domain-containing membrane protein</fullName>
    </recommendedName>
</protein>
<keyword evidence="1" id="KW-0472">Membrane</keyword>
<keyword evidence="1" id="KW-0812">Transmembrane</keyword>
<dbReference type="RefSeq" id="WP_190224019.1">
    <property type="nucleotide sequence ID" value="NZ_BNBS01000046.1"/>
</dbReference>
<organism evidence="2 3">
    <name type="scientific">Streptomyces hydrogenans</name>
    <dbReference type="NCBI Taxonomy" id="1873719"/>
    <lineage>
        <taxon>Bacteria</taxon>
        <taxon>Bacillati</taxon>
        <taxon>Actinomycetota</taxon>
        <taxon>Actinomycetes</taxon>
        <taxon>Kitasatosporales</taxon>
        <taxon>Streptomycetaceae</taxon>
        <taxon>Streptomyces</taxon>
    </lineage>
</organism>
<evidence type="ECO:0000313" key="3">
    <source>
        <dbReference type="Proteomes" id="UP001052739"/>
    </source>
</evidence>
<comment type="caution">
    <text evidence="2">The sequence shown here is derived from an EMBL/GenBank/DDBJ whole genome shotgun (WGS) entry which is preliminary data.</text>
</comment>
<evidence type="ECO:0008006" key="4">
    <source>
        <dbReference type="Google" id="ProtNLM"/>
    </source>
</evidence>
<dbReference type="EMBL" id="BNDW01000117">
    <property type="protein sequence ID" value="GHI27569.1"/>
    <property type="molecule type" value="Genomic_DNA"/>
</dbReference>
<gene>
    <name evidence="2" type="ORF">Shyd_89400</name>
</gene>
<dbReference type="Proteomes" id="UP001052739">
    <property type="component" value="Unassembled WGS sequence"/>
</dbReference>
<proteinExistence type="predicted"/>
<feature type="transmembrane region" description="Helical" evidence="1">
    <location>
        <begin position="154"/>
        <end position="174"/>
    </location>
</feature>
<evidence type="ECO:0000256" key="1">
    <source>
        <dbReference type="SAM" id="Phobius"/>
    </source>
</evidence>
<feature type="transmembrane region" description="Helical" evidence="1">
    <location>
        <begin position="6"/>
        <end position="22"/>
    </location>
</feature>
<feature type="transmembrane region" description="Helical" evidence="1">
    <location>
        <begin position="129"/>
        <end position="148"/>
    </location>
</feature>
<accession>A0ABQ3PRD4</accession>
<reference evidence="2" key="1">
    <citation type="submission" date="2024-05" db="EMBL/GenBank/DDBJ databases">
        <title>Whole genome shotgun sequence of Streptomyces hydrogenans NBRC 13475.</title>
        <authorList>
            <person name="Komaki H."/>
            <person name="Tamura T."/>
        </authorList>
    </citation>
    <scope>NUCLEOTIDE SEQUENCE</scope>
    <source>
        <strain evidence="2">NBRC 13475</strain>
    </source>
</reference>
<keyword evidence="1" id="KW-1133">Transmembrane helix</keyword>
<evidence type="ECO:0000313" key="2">
    <source>
        <dbReference type="EMBL" id="GHI27569.1"/>
    </source>
</evidence>
<keyword evidence="3" id="KW-1185">Reference proteome</keyword>
<sequence>MGSIGVVWVVAGLVGAGLLRWWPARGRVDGLTAVGVAGVRGGSGAALAVAVVQLHLAGVVEVGPAGRLRRVVHSGPGRDVSVLNRAAWTVLGRELSVADAAAAPAVRRAWEEVRADLVGRGLRCGRARLVLAGAPALAAGGTALAVAVQGSPWTGLPLVLLSLAVPCAPARTLAGHRLLRAKRDLRPLVDDGPTGPEETGLLVAVHGRRALRLLLPGFAARAGLLGARAARETVARTEGDSYGGSALSGDGSL</sequence>
<name>A0ABQ3PRD4_9ACTN</name>